<evidence type="ECO:0000313" key="4">
    <source>
        <dbReference type="EMBL" id="GJJ08099.1"/>
    </source>
</evidence>
<feature type="compositionally biased region" description="Low complexity" evidence="1">
    <location>
        <begin position="207"/>
        <end position="250"/>
    </location>
</feature>
<sequence>MKFSRALVVAGFYSLINLVAGQSSTQICDANGICFEGYQDPTLDTFVGIILPPLTTPPSTEYIVQLVAPISYGWTGASMGGQMADSLLFVFWPSGDDVVFSSRWTDGYVQPLLYAGPTVTMLSGSGSNGTHLIATFRCQNCTSWDGGSIDPSGSSQVLAYATSTDTPVDDPTNPASNFTEHNDFNFFGLVTANAISSDYQSILSKLSPPSSAPTSSAPSSSAPSSSPSHTSAPSSPSPSSTSPSHTTSASGAEQTKYGQW</sequence>
<gene>
    <name evidence="4" type="ORF">Clacol_002307</name>
</gene>
<dbReference type="AlphaFoldDB" id="A0AAV5A0H5"/>
<feature type="chain" id="PRO_5043540018" description="DOMON domain-containing protein" evidence="2">
    <location>
        <begin position="22"/>
        <end position="260"/>
    </location>
</feature>
<organism evidence="4 5">
    <name type="scientific">Clathrus columnatus</name>
    <dbReference type="NCBI Taxonomy" id="1419009"/>
    <lineage>
        <taxon>Eukaryota</taxon>
        <taxon>Fungi</taxon>
        <taxon>Dikarya</taxon>
        <taxon>Basidiomycota</taxon>
        <taxon>Agaricomycotina</taxon>
        <taxon>Agaricomycetes</taxon>
        <taxon>Phallomycetidae</taxon>
        <taxon>Phallales</taxon>
        <taxon>Clathraceae</taxon>
        <taxon>Clathrus</taxon>
    </lineage>
</organism>
<evidence type="ECO:0000256" key="2">
    <source>
        <dbReference type="SAM" id="SignalP"/>
    </source>
</evidence>
<keyword evidence="2" id="KW-0732">Signal</keyword>
<dbReference type="SMART" id="SM00664">
    <property type="entry name" value="DoH"/>
    <property type="match status" value="1"/>
</dbReference>
<comment type="caution">
    <text evidence="4">The sequence shown here is derived from an EMBL/GenBank/DDBJ whole genome shotgun (WGS) entry which is preliminary data.</text>
</comment>
<dbReference type="Gene3D" id="2.60.40.1210">
    <property type="entry name" value="Cellobiose dehydrogenase, cytochrome domain"/>
    <property type="match status" value="1"/>
</dbReference>
<reference evidence="4" key="1">
    <citation type="submission" date="2021-10" db="EMBL/GenBank/DDBJ databases">
        <title>De novo Genome Assembly of Clathrus columnatus (Basidiomycota, Fungi) Using Illumina and Nanopore Sequence Data.</title>
        <authorList>
            <person name="Ogiso-Tanaka E."/>
            <person name="Itagaki H."/>
            <person name="Hosoya T."/>
            <person name="Hosaka K."/>
        </authorList>
    </citation>
    <scope>NUCLEOTIDE SEQUENCE</scope>
    <source>
        <strain evidence="4">MO-923</strain>
    </source>
</reference>
<feature type="compositionally biased region" description="Polar residues" evidence="1">
    <location>
        <begin position="251"/>
        <end position="260"/>
    </location>
</feature>
<dbReference type="EMBL" id="BPWL01000003">
    <property type="protein sequence ID" value="GJJ08099.1"/>
    <property type="molecule type" value="Genomic_DNA"/>
</dbReference>
<dbReference type="CDD" id="cd09630">
    <property type="entry name" value="CDH_like_cytochrome"/>
    <property type="match status" value="1"/>
</dbReference>
<dbReference type="InterPro" id="IPR015920">
    <property type="entry name" value="Cellobiose_DH-like_cyt"/>
</dbReference>
<dbReference type="SUPFAM" id="SSF49344">
    <property type="entry name" value="CBD9-like"/>
    <property type="match status" value="1"/>
</dbReference>
<evidence type="ECO:0000313" key="5">
    <source>
        <dbReference type="Proteomes" id="UP001050691"/>
    </source>
</evidence>
<name>A0AAV5A0H5_9AGAM</name>
<dbReference type="PANTHER" id="PTHR47797:SF5">
    <property type="entry name" value="CELLOBIOSE DEHYDROGENASE CYTOCHROME DOMAIN-CONTAINING PROTEIN"/>
    <property type="match status" value="1"/>
</dbReference>
<dbReference type="Pfam" id="PF16010">
    <property type="entry name" value="CDH-cyt"/>
    <property type="match status" value="1"/>
</dbReference>
<proteinExistence type="predicted"/>
<keyword evidence="5" id="KW-1185">Reference proteome</keyword>
<feature type="domain" description="DOMON" evidence="3">
    <location>
        <begin position="74"/>
        <end position="163"/>
    </location>
</feature>
<dbReference type="Proteomes" id="UP001050691">
    <property type="component" value="Unassembled WGS sequence"/>
</dbReference>
<protein>
    <recommendedName>
        <fullName evidence="3">DOMON domain-containing protein</fullName>
    </recommendedName>
</protein>
<dbReference type="PANTHER" id="PTHR47797">
    <property type="entry name" value="DEHYDROGENASE, PUTATIVE (AFU_ORTHOLOGUE AFUA_8G05805)-RELATED"/>
    <property type="match status" value="1"/>
</dbReference>
<evidence type="ECO:0000259" key="3">
    <source>
        <dbReference type="SMART" id="SM00664"/>
    </source>
</evidence>
<feature type="signal peptide" evidence="2">
    <location>
        <begin position="1"/>
        <end position="21"/>
    </location>
</feature>
<accession>A0AAV5A0H5</accession>
<evidence type="ECO:0000256" key="1">
    <source>
        <dbReference type="SAM" id="MobiDB-lite"/>
    </source>
</evidence>
<feature type="region of interest" description="Disordered" evidence="1">
    <location>
        <begin position="204"/>
        <end position="260"/>
    </location>
</feature>
<dbReference type="InterPro" id="IPR005018">
    <property type="entry name" value="DOMON_domain"/>
</dbReference>